<comment type="caution">
    <text evidence="2">The sequence shown here is derived from an EMBL/GenBank/DDBJ whole genome shotgun (WGS) entry which is preliminary data.</text>
</comment>
<evidence type="ECO:0000256" key="1">
    <source>
        <dbReference type="SAM" id="MobiDB-lite"/>
    </source>
</evidence>
<evidence type="ECO:0000313" key="3">
    <source>
        <dbReference type="Proteomes" id="UP000704712"/>
    </source>
</evidence>
<organism evidence="2 3">
    <name type="scientific">Phytophthora infestans</name>
    <name type="common">Potato late blight agent</name>
    <name type="synonym">Botrytis infestans</name>
    <dbReference type="NCBI Taxonomy" id="4787"/>
    <lineage>
        <taxon>Eukaryota</taxon>
        <taxon>Sar</taxon>
        <taxon>Stramenopiles</taxon>
        <taxon>Oomycota</taxon>
        <taxon>Peronosporomycetes</taxon>
        <taxon>Peronosporales</taxon>
        <taxon>Peronosporaceae</taxon>
        <taxon>Phytophthora</taxon>
    </lineage>
</organism>
<feature type="compositionally biased region" description="Polar residues" evidence="1">
    <location>
        <begin position="14"/>
        <end position="23"/>
    </location>
</feature>
<feature type="region of interest" description="Disordered" evidence="1">
    <location>
        <begin position="53"/>
        <end position="155"/>
    </location>
</feature>
<feature type="compositionally biased region" description="Basic and acidic residues" evidence="1">
    <location>
        <begin position="77"/>
        <end position="90"/>
    </location>
</feature>
<dbReference type="Proteomes" id="UP000704712">
    <property type="component" value="Unassembled WGS sequence"/>
</dbReference>
<accession>A0A8S9V5L1</accession>
<sequence length="155" mass="17471">MWDRHENLERTRELPNSQPPWQATQSAALKLVEEALNDEAVKAQVQQMRAEYAAKHGPSKMMPRERATAPPQRHTNRLSERVCRQGRFSENDLVDGVSVGTLGEEDEETLQKISSRSPVDDADAARPFFELRGSSSDEGSAVPLSPHNCRYWEAN</sequence>
<reference evidence="2" key="1">
    <citation type="submission" date="2020-03" db="EMBL/GenBank/DDBJ databases">
        <title>Hybrid Assembly of Korean Phytophthora infestans isolates.</title>
        <authorList>
            <person name="Prokchorchik M."/>
            <person name="Lee Y."/>
            <person name="Seo J."/>
            <person name="Cho J.-H."/>
            <person name="Park Y.-E."/>
            <person name="Jang D.-C."/>
            <person name="Im J.-S."/>
            <person name="Choi J.-G."/>
            <person name="Park H.-J."/>
            <person name="Lee G.-B."/>
            <person name="Lee Y.-G."/>
            <person name="Hong S.-Y."/>
            <person name="Cho K."/>
            <person name="Sohn K.H."/>
        </authorList>
    </citation>
    <scope>NUCLEOTIDE SEQUENCE</scope>
    <source>
        <strain evidence="2">KR_2_A2</strain>
    </source>
</reference>
<dbReference type="AlphaFoldDB" id="A0A8S9V5L1"/>
<feature type="region of interest" description="Disordered" evidence="1">
    <location>
        <begin position="1"/>
        <end position="23"/>
    </location>
</feature>
<proteinExistence type="predicted"/>
<feature type="compositionally biased region" description="Basic and acidic residues" evidence="1">
    <location>
        <begin position="1"/>
        <end position="13"/>
    </location>
</feature>
<dbReference type="EMBL" id="JAACNO010000410">
    <property type="protein sequence ID" value="KAF4147813.1"/>
    <property type="molecule type" value="Genomic_DNA"/>
</dbReference>
<protein>
    <submittedName>
        <fullName evidence="2">Uncharacterized protein</fullName>
    </submittedName>
</protein>
<gene>
    <name evidence="2" type="ORF">GN958_ATG02994</name>
</gene>
<name>A0A8S9V5L1_PHYIN</name>
<evidence type="ECO:0000313" key="2">
    <source>
        <dbReference type="EMBL" id="KAF4147813.1"/>
    </source>
</evidence>